<reference evidence="1" key="1">
    <citation type="journal article" date="2021" name="Proc. Natl. Acad. Sci. U.S.A.">
        <title>A Catalog of Tens of Thousands of Viruses from Human Metagenomes Reveals Hidden Associations with Chronic Diseases.</title>
        <authorList>
            <person name="Tisza M.J."/>
            <person name="Buck C.B."/>
        </authorList>
    </citation>
    <scope>NUCLEOTIDE SEQUENCE</scope>
    <source>
        <strain evidence="1">CtfeV1</strain>
    </source>
</reference>
<evidence type="ECO:0000313" key="1">
    <source>
        <dbReference type="EMBL" id="DAD84801.1"/>
    </source>
</evidence>
<proteinExistence type="predicted"/>
<sequence>MMTGYSVMITPENVMMRTRFPGAMGMFYFRIIERRGRPQESV</sequence>
<dbReference type="EMBL" id="BK014966">
    <property type="protein sequence ID" value="DAD84801.1"/>
    <property type="molecule type" value="Genomic_DNA"/>
</dbReference>
<organism evidence="1">
    <name type="scientific">Siphoviridae sp. ctfeV1</name>
    <dbReference type="NCBI Taxonomy" id="2826417"/>
    <lineage>
        <taxon>Viruses</taxon>
        <taxon>Duplodnaviria</taxon>
        <taxon>Heunggongvirae</taxon>
        <taxon>Uroviricota</taxon>
        <taxon>Caudoviricetes</taxon>
    </lineage>
</organism>
<protein>
    <submittedName>
        <fullName evidence="1">Uncharacterized protein</fullName>
    </submittedName>
</protein>
<accession>A0A8S5MR56</accession>
<name>A0A8S5MR56_9CAUD</name>